<protein>
    <recommendedName>
        <fullName evidence="2">DUF1508 domain-containing protein</fullName>
    </recommendedName>
</protein>
<proteinExistence type="predicted"/>
<evidence type="ECO:0000256" key="1">
    <source>
        <dbReference type="SAM" id="MobiDB-lite"/>
    </source>
</evidence>
<evidence type="ECO:0000313" key="4">
    <source>
        <dbReference type="Proteomes" id="UP000182489"/>
    </source>
</evidence>
<feature type="region of interest" description="Disordered" evidence="1">
    <location>
        <begin position="88"/>
        <end position="109"/>
    </location>
</feature>
<dbReference type="InterPro" id="IPR036913">
    <property type="entry name" value="YegP-like_sf"/>
</dbReference>
<dbReference type="RefSeq" id="WP_072453919.1">
    <property type="nucleotide sequence ID" value="NZ_FPKH01000001.1"/>
</dbReference>
<dbReference type="PANTHER" id="PTHR40606">
    <property type="match status" value="1"/>
</dbReference>
<dbReference type="AlphaFoldDB" id="A0AB38C7E2"/>
<dbReference type="Proteomes" id="UP000182489">
    <property type="component" value="Unassembled WGS sequence"/>
</dbReference>
<name>A0AB38C7E2_9BURK</name>
<evidence type="ECO:0000259" key="2">
    <source>
        <dbReference type="Pfam" id="PF07411"/>
    </source>
</evidence>
<organism evidence="3 4">
    <name type="scientific">Janthinobacterium lividum</name>
    <dbReference type="NCBI Taxonomy" id="29581"/>
    <lineage>
        <taxon>Bacteria</taxon>
        <taxon>Pseudomonadati</taxon>
        <taxon>Pseudomonadota</taxon>
        <taxon>Betaproteobacteria</taxon>
        <taxon>Burkholderiales</taxon>
        <taxon>Oxalobacteraceae</taxon>
        <taxon>Janthinobacterium</taxon>
    </lineage>
</organism>
<sequence length="109" mass="11914">MPGYYHLKKNAGNYHFNLKADNHETILTSESYTTKQAAQTGITSCQRNSPSDDQYVRLTSKADQPYFVLKAGNGEIIGNSQMYASSASRDNGITSCKTNGPTSKIVDEA</sequence>
<feature type="domain" description="DUF1508" evidence="2">
    <location>
        <begin position="61"/>
        <end position="107"/>
    </location>
</feature>
<dbReference type="EMBL" id="FPKH01000001">
    <property type="protein sequence ID" value="SFX47039.1"/>
    <property type="molecule type" value="Genomic_DNA"/>
</dbReference>
<dbReference type="InterPro" id="IPR051141">
    <property type="entry name" value="UPF0339_domain"/>
</dbReference>
<dbReference type="Gene3D" id="2.30.29.80">
    <property type="match status" value="1"/>
</dbReference>
<comment type="caution">
    <text evidence="3">The sequence shown here is derived from an EMBL/GenBank/DDBJ whole genome shotgun (WGS) entry which is preliminary data.</text>
</comment>
<reference evidence="3 4" key="1">
    <citation type="submission" date="2016-11" db="EMBL/GenBank/DDBJ databases">
        <authorList>
            <person name="Varghese N."/>
            <person name="Submissions S."/>
        </authorList>
    </citation>
    <scope>NUCLEOTIDE SEQUENCE [LARGE SCALE GENOMIC DNA]</scope>
    <source>
        <strain evidence="3 4">NFR18</strain>
    </source>
</reference>
<dbReference type="PANTHER" id="PTHR40606:SF1">
    <property type="entry name" value="UPF0339 PROTEIN YEGP"/>
    <property type="match status" value="1"/>
</dbReference>
<dbReference type="InterPro" id="IPR010879">
    <property type="entry name" value="DUF1508"/>
</dbReference>
<dbReference type="Pfam" id="PF07411">
    <property type="entry name" value="DUF1508"/>
    <property type="match status" value="2"/>
</dbReference>
<accession>A0AB38C7E2</accession>
<feature type="domain" description="DUF1508" evidence="2">
    <location>
        <begin position="10"/>
        <end position="54"/>
    </location>
</feature>
<gene>
    <name evidence="3" type="ORF">SAMN03097694_2350</name>
</gene>
<evidence type="ECO:0000313" key="3">
    <source>
        <dbReference type="EMBL" id="SFX47039.1"/>
    </source>
</evidence>
<feature type="compositionally biased region" description="Polar residues" evidence="1">
    <location>
        <begin position="88"/>
        <end position="102"/>
    </location>
</feature>
<dbReference type="SUPFAM" id="SSF160113">
    <property type="entry name" value="YegP-like"/>
    <property type="match status" value="2"/>
</dbReference>